<reference evidence="3" key="1">
    <citation type="submission" date="2023-05" db="EMBL/GenBank/DDBJ databases">
        <authorList>
            <person name="Zhang X."/>
        </authorList>
    </citation>
    <scope>NUCLEOTIDE SEQUENCE</scope>
    <source>
        <strain evidence="3">YF14B1</strain>
    </source>
</reference>
<comment type="caution">
    <text evidence="3">The sequence shown here is derived from an EMBL/GenBank/DDBJ whole genome shotgun (WGS) entry which is preliminary data.</text>
</comment>
<evidence type="ECO:0000313" key="4">
    <source>
        <dbReference type="Proteomes" id="UP001241110"/>
    </source>
</evidence>
<keyword evidence="1" id="KW-0433">Leucine-rich repeat</keyword>
<name>A0AAE3QZY6_9BACT</name>
<dbReference type="PANTHER" id="PTHR48051">
    <property type="match status" value="1"/>
</dbReference>
<evidence type="ECO:0008006" key="5">
    <source>
        <dbReference type="Google" id="ProtNLM"/>
    </source>
</evidence>
<sequence length="637" mass="74004">MKSISLRTYDNPQKITFEEFNQEKYTQLTYNISSYIDTKFKDSDKWVTLPEILQANPQLESLDIWGYKSPDLEISFKIMPNLKSLSFRFDSSLVLPKDWENATKLEKLQLSIPFETKGVDKFPEQLQYLPNLTSLQPPQTDNYEWWSSLAKLPALKMLNLQSYTTLPFSLARMLELLHTFPVLEEIINFYPKKSEPLTEVLLGLDRFKHVELISMVFKDITSIPLFFSKFKQVSFFNYRHVGYKEVNKFREKYATQLLSDRHRELLFLCSVKSWNRVKTYTTNHLLEKHRSAVPVVLMGYEKLASANKTTLKTKLKDTQISLEEKSGGEPIYILHTKSDWNVLEQVILEDKNFIMEEHLTEFLHYLKKPYLLENDNEELNQSIIRLLCSGDDENVNLAFQMVESGGAPVAVQSMIAAIALTHKDTKIRKRARQVYQKVGSAAFVPLMGKPSYKETDFNLRISTHENISRTDFLLMVEYQHHLNRHYGKNTGSLSIDWRRLGLKEITENILLFPNLKTLHLSSNPELDLEKVFSLLVQIPTIERLYLNGCKGTLPASLSQLQSLVELDISSNSMKDFSTLAQLPDLKRLTMKGCKVKNWDWLQQCPKLEWICVNSADQQKIPHQSEQMYGGDLFLKIR</sequence>
<evidence type="ECO:0000256" key="2">
    <source>
        <dbReference type="ARBA" id="ARBA00022737"/>
    </source>
</evidence>
<dbReference type="InterPro" id="IPR032675">
    <property type="entry name" value="LRR_dom_sf"/>
</dbReference>
<dbReference type="GO" id="GO:0005737">
    <property type="term" value="C:cytoplasm"/>
    <property type="evidence" value="ECO:0007669"/>
    <property type="project" value="TreeGrafter"/>
</dbReference>
<dbReference type="InterPro" id="IPR001611">
    <property type="entry name" value="Leu-rich_rpt"/>
</dbReference>
<dbReference type="Proteomes" id="UP001241110">
    <property type="component" value="Unassembled WGS sequence"/>
</dbReference>
<evidence type="ECO:0000256" key="1">
    <source>
        <dbReference type="ARBA" id="ARBA00022614"/>
    </source>
</evidence>
<dbReference type="PROSITE" id="PS51450">
    <property type="entry name" value="LRR"/>
    <property type="match status" value="1"/>
</dbReference>
<dbReference type="EMBL" id="JASJOS010000024">
    <property type="protein sequence ID" value="MDJ1485814.1"/>
    <property type="molecule type" value="Genomic_DNA"/>
</dbReference>
<evidence type="ECO:0000313" key="3">
    <source>
        <dbReference type="EMBL" id="MDJ1485814.1"/>
    </source>
</evidence>
<gene>
    <name evidence="3" type="ORF">QNI16_35360</name>
</gene>
<protein>
    <recommendedName>
        <fullName evidence="5">Leucine-rich repeat domain-containing protein</fullName>
    </recommendedName>
</protein>
<dbReference type="SUPFAM" id="SSF52058">
    <property type="entry name" value="L domain-like"/>
    <property type="match status" value="2"/>
</dbReference>
<accession>A0AAE3QZY6</accession>
<dbReference type="RefSeq" id="WP_313988856.1">
    <property type="nucleotide sequence ID" value="NZ_JASJOS010000024.1"/>
</dbReference>
<dbReference type="Gene3D" id="3.80.10.10">
    <property type="entry name" value="Ribonuclease Inhibitor"/>
    <property type="match status" value="2"/>
</dbReference>
<keyword evidence="2" id="KW-0677">Repeat</keyword>
<dbReference type="PANTHER" id="PTHR48051:SF1">
    <property type="entry name" value="RAS SUPPRESSOR PROTEIN 1"/>
    <property type="match status" value="1"/>
</dbReference>
<dbReference type="InterPro" id="IPR050216">
    <property type="entry name" value="LRR_domain-containing"/>
</dbReference>
<dbReference type="AlphaFoldDB" id="A0AAE3QZY6"/>
<proteinExistence type="predicted"/>
<organism evidence="3 4">
    <name type="scientific">Xanthocytophaga flava</name>
    <dbReference type="NCBI Taxonomy" id="3048013"/>
    <lineage>
        <taxon>Bacteria</taxon>
        <taxon>Pseudomonadati</taxon>
        <taxon>Bacteroidota</taxon>
        <taxon>Cytophagia</taxon>
        <taxon>Cytophagales</taxon>
        <taxon>Rhodocytophagaceae</taxon>
        <taxon>Xanthocytophaga</taxon>
    </lineage>
</organism>